<dbReference type="PROSITE" id="PS51362">
    <property type="entry name" value="TGF_BETA_2"/>
    <property type="match status" value="1"/>
</dbReference>
<dbReference type="eggNOG" id="KOG3900">
    <property type="taxonomic scope" value="Eukaryota"/>
</dbReference>
<evidence type="ECO:0000256" key="5">
    <source>
        <dbReference type="ARBA" id="ARBA00023157"/>
    </source>
</evidence>
<evidence type="ECO:0000313" key="9">
    <source>
        <dbReference type="Proteomes" id="UP000015103"/>
    </source>
</evidence>
<evidence type="ECO:0000256" key="2">
    <source>
        <dbReference type="ARBA" id="ARBA00006656"/>
    </source>
</evidence>
<evidence type="ECO:0000256" key="3">
    <source>
        <dbReference type="ARBA" id="ARBA00022525"/>
    </source>
</evidence>
<keyword evidence="4 6" id="KW-0339">Growth factor</keyword>
<dbReference type="Proteomes" id="UP000015103">
    <property type="component" value="Unassembled WGS sequence"/>
</dbReference>
<dbReference type="InterPro" id="IPR017948">
    <property type="entry name" value="TGFb_CS"/>
</dbReference>
<accession>T1H9J9</accession>
<name>T1H9J9_RHOPR</name>
<dbReference type="InterPro" id="IPR001839">
    <property type="entry name" value="TGF-b_C"/>
</dbReference>
<comment type="similarity">
    <text evidence="2 6">Belongs to the TGF-beta family.</text>
</comment>
<keyword evidence="9" id="KW-1185">Reference proteome</keyword>
<protein>
    <submittedName>
        <fullName evidence="8">TGF_BETA_2 domain-containing protein</fullName>
    </submittedName>
</protein>
<reference evidence="8" key="1">
    <citation type="submission" date="2015-05" db="UniProtKB">
        <authorList>
            <consortium name="EnsemblMetazoa"/>
        </authorList>
    </citation>
    <scope>IDENTIFICATION</scope>
</reference>
<evidence type="ECO:0000256" key="6">
    <source>
        <dbReference type="RuleBase" id="RU000354"/>
    </source>
</evidence>
<evidence type="ECO:0000256" key="4">
    <source>
        <dbReference type="ARBA" id="ARBA00023030"/>
    </source>
</evidence>
<evidence type="ECO:0000313" key="8">
    <source>
        <dbReference type="EnsemblMetazoa" id="RPRC000702-PA"/>
    </source>
</evidence>
<comment type="subcellular location">
    <subcellularLocation>
        <location evidence="1">Secreted</location>
    </subcellularLocation>
</comment>
<keyword evidence="5" id="KW-1015">Disulfide bond</keyword>
<dbReference type="GO" id="GO:0005125">
    <property type="term" value="F:cytokine activity"/>
    <property type="evidence" value="ECO:0007669"/>
    <property type="project" value="TreeGrafter"/>
</dbReference>
<dbReference type="VEuPathDB" id="VectorBase:RPRC000702"/>
<dbReference type="GO" id="GO:0008083">
    <property type="term" value="F:growth factor activity"/>
    <property type="evidence" value="ECO:0007669"/>
    <property type="project" value="UniProtKB-KW"/>
</dbReference>
<dbReference type="HOGENOM" id="CLU_1770350_0_0_1"/>
<dbReference type="SUPFAM" id="SSF57501">
    <property type="entry name" value="Cystine-knot cytokines"/>
    <property type="match status" value="1"/>
</dbReference>
<dbReference type="EMBL" id="ACPB03022940">
    <property type="status" value="NOT_ANNOTATED_CDS"/>
    <property type="molecule type" value="Genomic_DNA"/>
</dbReference>
<keyword evidence="3" id="KW-0964">Secreted</keyword>
<dbReference type="AlphaFoldDB" id="T1H9J9"/>
<proteinExistence type="inferred from homology"/>
<dbReference type="PROSITE" id="PS00250">
    <property type="entry name" value="TGF_BETA_1"/>
    <property type="match status" value="1"/>
</dbReference>
<dbReference type="InterPro" id="IPR015615">
    <property type="entry name" value="TGF-beta-rel"/>
</dbReference>
<feature type="domain" description="TGF-beta family profile" evidence="7">
    <location>
        <begin position="87"/>
        <end position="147"/>
    </location>
</feature>
<dbReference type="Gene3D" id="2.10.90.10">
    <property type="entry name" value="Cystine-knot cytokines"/>
    <property type="match status" value="1"/>
</dbReference>
<dbReference type="EnsemblMetazoa" id="RPRC000702-RA">
    <property type="protein sequence ID" value="RPRC000702-PA"/>
    <property type="gene ID" value="RPRC000702"/>
</dbReference>
<dbReference type="PANTHER" id="PTHR11848">
    <property type="entry name" value="TGF-BETA FAMILY"/>
    <property type="match status" value="1"/>
</dbReference>
<dbReference type="Pfam" id="PF00019">
    <property type="entry name" value="TGF_beta"/>
    <property type="match status" value="1"/>
</dbReference>
<dbReference type="InParanoid" id="T1H9J9"/>
<organism evidence="8 9">
    <name type="scientific">Rhodnius prolixus</name>
    <name type="common">Triatomid bug</name>
    <dbReference type="NCBI Taxonomy" id="13249"/>
    <lineage>
        <taxon>Eukaryota</taxon>
        <taxon>Metazoa</taxon>
        <taxon>Ecdysozoa</taxon>
        <taxon>Arthropoda</taxon>
        <taxon>Hexapoda</taxon>
        <taxon>Insecta</taxon>
        <taxon>Pterygota</taxon>
        <taxon>Neoptera</taxon>
        <taxon>Paraneoptera</taxon>
        <taxon>Hemiptera</taxon>
        <taxon>Heteroptera</taxon>
        <taxon>Panheteroptera</taxon>
        <taxon>Cimicomorpha</taxon>
        <taxon>Reduviidae</taxon>
        <taxon>Triatominae</taxon>
        <taxon>Rhodnius</taxon>
    </lineage>
</organism>
<dbReference type="GO" id="GO:0005615">
    <property type="term" value="C:extracellular space"/>
    <property type="evidence" value="ECO:0007669"/>
    <property type="project" value="TreeGrafter"/>
</dbReference>
<evidence type="ECO:0000256" key="1">
    <source>
        <dbReference type="ARBA" id="ARBA00004613"/>
    </source>
</evidence>
<dbReference type="STRING" id="13249.T1H9J9"/>
<dbReference type="InterPro" id="IPR029034">
    <property type="entry name" value="Cystine-knot_cytokine"/>
</dbReference>
<dbReference type="PANTHER" id="PTHR11848:SF119">
    <property type="entry name" value="TGF-BETA FAMILY PROFILE DOMAIN-CONTAINING PROTEIN"/>
    <property type="match status" value="1"/>
</dbReference>
<evidence type="ECO:0000259" key="7">
    <source>
        <dbReference type="PROSITE" id="PS51362"/>
    </source>
</evidence>
<sequence>MIVKAVKAENPKASGKSTLLVYERLSDGSRPLIASTELQTYLLPKWTDIDVQRSSLSGEVRFELDCDRCRMSVDSASLNVMVDSELRAKRQAPTNQTRNTDCVPGAKKNRCCRHRMEIMFKDMPGYEFVIQPYYFDAGYCHGGCPYR</sequence>